<dbReference type="SUPFAM" id="SSF51197">
    <property type="entry name" value="Clavaminate synthase-like"/>
    <property type="match status" value="1"/>
</dbReference>
<dbReference type="EMBL" id="WKJJ01000005">
    <property type="protein sequence ID" value="MRV71994.1"/>
    <property type="molecule type" value="Genomic_DNA"/>
</dbReference>
<organism evidence="2 3">
    <name type="scientific">Pseudoduganella rivuli</name>
    <dbReference type="NCBI Taxonomy" id="2666085"/>
    <lineage>
        <taxon>Bacteria</taxon>
        <taxon>Pseudomonadati</taxon>
        <taxon>Pseudomonadota</taxon>
        <taxon>Betaproteobacteria</taxon>
        <taxon>Burkholderiales</taxon>
        <taxon>Oxalobacteraceae</taxon>
        <taxon>Telluria group</taxon>
        <taxon>Pseudoduganella</taxon>
    </lineage>
</organism>
<sequence>MMNILGNLPNRLAAAAPAVYDAAALPEDVFYQRHVLLNKPCLIKGAVRAWRAARFWHEPGYLASRVGRPAVALYRHSNYLHQELMAKSEQQVALDDAVLQLQANRDGVVSVPSIFFTAGGPFAPLLDDLDEFPFLRQLPDPLISPRHRVFLYSGAGTAWHYHEADETLMCQIKGSKRVGLLAPLNPAFDRLEPDLMRYRYLESGACFDAYREHVQPCEVVVEEGDCLYIPPYWWHGVEPTDTRFGITLAQCWGSPRHKLAAFQVPIVRRTWIGALLGHRRSARLVLRHGAPALAARLWFRLSQRRHDGIQ</sequence>
<evidence type="ECO:0000313" key="3">
    <source>
        <dbReference type="Proteomes" id="UP000446768"/>
    </source>
</evidence>
<accession>A0A7X2ILE1</accession>
<reference evidence="2 3" key="1">
    <citation type="submission" date="2019-11" db="EMBL/GenBank/DDBJ databases">
        <title>Novel species isolated from a subtropical stream in China.</title>
        <authorList>
            <person name="Lu H."/>
        </authorList>
    </citation>
    <scope>NUCLEOTIDE SEQUENCE [LARGE SCALE GENOMIC DNA]</scope>
    <source>
        <strain evidence="2 3">FT92W</strain>
    </source>
</reference>
<dbReference type="Proteomes" id="UP000446768">
    <property type="component" value="Unassembled WGS sequence"/>
</dbReference>
<gene>
    <name evidence="2" type="ORF">GJ700_09745</name>
</gene>
<evidence type="ECO:0000313" key="2">
    <source>
        <dbReference type="EMBL" id="MRV71994.1"/>
    </source>
</evidence>
<dbReference type="PANTHER" id="PTHR12461:SF105">
    <property type="entry name" value="HYPOXIA-INDUCIBLE FACTOR 1-ALPHA INHIBITOR"/>
    <property type="match status" value="1"/>
</dbReference>
<dbReference type="Gene3D" id="2.60.120.650">
    <property type="entry name" value="Cupin"/>
    <property type="match status" value="1"/>
</dbReference>
<dbReference type="PANTHER" id="PTHR12461">
    <property type="entry name" value="HYPOXIA-INDUCIBLE FACTOR 1 ALPHA INHIBITOR-RELATED"/>
    <property type="match status" value="1"/>
</dbReference>
<proteinExistence type="predicted"/>
<feature type="domain" description="JmjC" evidence="1">
    <location>
        <begin position="121"/>
        <end position="269"/>
    </location>
</feature>
<comment type="caution">
    <text evidence="2">The sequence shown here is derived from an EMBL/GenBank/DDBJ whole genome shotgun (WGS) entry which is preliminary data.</text>
</comment>
<dbReference type="PROSITE" id="PS51184">
    <property type="entry name" value="JMJC"/>
    <property type="match status" value="1"/>
</dbReference>
<keyword evidence="3" id="KW-1185">Reference proteome</keyword>
<dbReference type="AlphaFoldDB" id="A0A7X2ILE1"/>
<protein>
    <recommendedName>
        <fullName evidence="1">JmjC domain-containing protein</fullName>
    </recommendedName>
</protein>
<dbReference type="InterPro" id="IPR003347">
    <property type="entry name" value="JmjC_dom"/>
</dbReference>
<evidence type="ECO:0000259" key="1">
    <source>
        <dbReference type="PROSITE" id="PS51184"/>
    </source>
</evidence>
<dbReference type="Pfam" id="PF13621">
    <property type="entry name" value="Cupin_8"/>
    <property type="match status" value="1"/>
</dbReference>
<name>A0A7X2ILE1_9BURK</name>
<dbReference type="InterPro" id="IPR041667">
    <property type="entry name" value="Cupin_8"/>
</dbReference>
<dbReference type="RefSeq" id="WP_154373105.1">
    <property type="nucleotide sequence ID" value="NZ_WKJJ01000005.1"/>
</dbReference>